<keyword evidence="7" id="KW-0969">Cilium</keyword>
<dbReference type="AlphaFoldDB" id="A0A833ZLN7"/>
<dbReference type="PANTHER" id="PTHR12086:SF12">
    <property type="entry name" value="EF-HAND DOMAIN-CONTAINING FAMILY MEMBER B"/>
    <property type="match status" value="1"/>
</dbReference>
<keyword evidence="2" id="KW-0963">Cytoplasm</keyword>
<dbReference type="InterPro" id="IPR011992">
    <property type="entry name" value="EF-hand-dom_pair"/>
</dbReference>
<dbReference type="Proteomes" id="UP000664940">
    <property type="component" value="Unassembled WGS sequence"/>
</dbReference>
<dbReference type="SUPFAM" id="SSF47473">
    <property type="entry name" value="EF-hand"/>
    <property type="match status" value="1"/>
</dbReference>
<evidence type="ECO:0000313" key="11">
    <source>
        <dbReference type="EMBL" id="KAF6099162.1"/>
    </source>
</evidence>
<dbReference type="InterPro" id="IPR040193">
    <property type="entry name" value="EFHC1/EFHC2/EFHB"/>
</dbReference>
<keyword evidence="5" id="KW-0106">Calcium</keyword>
<evidence type="ECO:0000256" key="1">
    <source>
        <dbReference type="ARBA" id="ARBA00004611"/>
    </source>
</evidence>
<evidence type="ECO:0000256" key="8">
    <source>
        <dbReference type="ARBA" id="ARBA00023212"/>
    </source>
</evidence>
<keyword evidence="4" id="KW-0677">Repeat</keyword>
<evidence type="ECO:0000256" key="6">
    <source>
        <dbReference type="ARBA" id="ARBA00022846"/>
    </source>
</evidence>
<keyword evidence="6" id="KW-0282">Flagellum</keyword>
<evidence type="ECO:0000313" key="12">
    <source>
        <dbReference type="Proteomes" id="UP000664940"/>
    </source>
</evidence>
<gene>
    <name evidence="11" type="ORF">HJG60_004279</name>
</gene>
<dbReference type="InterPro" id="IPR018247">
    <property type="entry name" value="EF_Hand_1_Ca_BS"/>
</dbReference>
<dbReference type="Pfam" id="PF13499">
    <property type="entry name" value="EF-hand_7"/>
    <property type="match status" value="1"/>
</dbReference>
<comment type="subcellular location">
    <subcellularLocation>
        <location evidence="1">Cytoplasm</location>
        <location evidence="1">Cytoskeleton</location>
        <location evidence="1">Flagellum axoneme</location>
    </subcellularLocation>
</comment>
<dbReference type="InterPro" id="IPR057428">
    <property type="entry name" value="EFHB_EF-hand_C"/>
</dbReference>
<feature type="domain" description="EF-hand" evidence="10">
    <location>
        <begin position="304"/>
        <end position="339"/>
    </location>
</feature>
<evidence type="ECO:0000259" key="10">
    <source>
        <dbReference type="PROSITE" id="PS50222"/>
    </source>
</evidence>
<protein>
    <submittedName>
        <fullName evidence="11">EF-hand domain family member B</fullName>
    </submittedName>
</protein>
<evidence type="ECO:0000256" key="2">
    <source>
        <dbReference type="ARBA" id="ARBA00022490"/>
    </source>
</evidence>
<dbReference type="InterPro" id="IPR002048">
    <property type="entry name" value="EF_hand_dom"/>
</dbReference>
<name>A0A833ZLN7_9CHIR</name>
<reference evidence="11 12" key="1">
    <citation type="journal article" date="2020" name="Nature">
        <title>Six reference-quality genomes reveal evolution of bat adaptations.</title>
        <authorList>
            <person name="Jebb D."/>
            <person name="Huang Z."/>
            <person name="Pippel M."/>
            <person name="Hughes G.M."/>
            <person name="Lavrichenko K."/>
            <person name="Devanna P."/>
            <person name="Winkler S."/>
            <person name="Jermiin L.S."/>
            <person name="Skirmuntt E.C."/>
            <person name="Katzourakis A."/>
            <person name="Burkitt-Gray L."/>
            <person name="Ray D.A."/>
            <person name="Sullivan K.A.M."/>
            <person name="Roscito J.G."/>
            <person name="Kirilenko B.M."/>
            <person name="Davalos L.M."/>
            <person name="Corthals A.P."/>
            <person name="Power M.L."/>
            <person name="Jones G."/>
            <person name="Ransome R.D."/>
            <person name="Dechmann D.K.N."/>
            <person name="Locatelli A.G."/>
            <person name="Puechmaille S.J."/>
            <person name="Fedrigo O."/>
            <person name="Jarvis E.D."/>
            <person name="Hiller M."/>
            <person name="Vernes S.C."/>
            <person name="Myers E.W."/>
            <person name="Teeling E.C."/>
        </authorList>
    </citation>
    <scope>NUCLEOTIDE SEQUENCE [LARGE SCALE GENOMIC DNA]</scope>
    <source>
        <strain evidence="11">Bat1K_MPI-CBG_1</strain>
    </source>
</reference>
<keyword evidence="3" id="KW-0479">Metal-binding</keyword>
<accession>A0A833ZLN7</accession>
<dbReference type="SMART" id="SM00054">
    <property type="entry name" value="EFh"/>
    <property type="match status" value="2"/>
</dbReference>
<dbReference type="EMBL" id="JABVXQ010000007">
    <property type="protein sequence ID" value="KAF6099162.1"/>
    <property type="molecule type" value="Genomic_DNA"/>
</dbReference>
<dbReference type="GO" id="GO:0005509">
    <property type="term" value="F:calcium ion binding"/>
    <property type="evidence" value="ECO:0007669"/>
    <property type="project" value="InterPro"/>
</dbReference>
<evidence type="ECO:0000256" key="4">
    <source>
        <dbReference type="ARBA" id="ARBA00022737"/>
    </source>
</evidence>
<dbReference type="Pfam" id="PF25325">
    <property type="entry name" value="EF-hand_EFHB_C"/>
    <property type="match status" value="1"/>
</dbReference>
<comment type="caution">
    <text evidence="11">The sequence shown here is derived from an EMBL/GenBank/DDBJ whole genome shotgun (WGS) entry which is preliminary data.</text>
</comment>
<dbReference type="PANTHER" id="PTHR12086">
    <property type="entry name" value="EF-HAND DOMAIN C-TERMINAL CONTAINING PROTEIN"/>
    <property type="match status" value="1"/>
</dbReference>
<evidence type="ECO:0000256" key="9">
    <source>
        <dbReference type="ARBA" id="ARBA00023273"/>
    </source>
</evidence>
<dbReference type="PROSITE" id="PS50222">
    <property type="entry name" value="EF_HAND_2"/>
    <property type="match status" value="2"/>
</dbReference>
<dbReference type="Gene3D" id="1.10.238.10">
    <property type="entry name" value="EF-hand"/>
    <property type="match status" value="1"/>
</dbReference>
<feature type="domain" description="EF-hand" evidence="10">
    <location>
        <begin position="340"/>
        <end position="375"/>
    </location>
</feature>
<proteinExistence type="predicted"/>
<sequence length="574" mass="65314">MLIRIKAGKIIPIGDRVATCLTEKLPRPITPPEVKKFFNFRYPPAGAERVFYGRANDPPIPSYLTHGINSKTSVPAKVLINPQPITTFQQKIKDKKESIYFSNQRAPLGKSHDQSPGLPKGLDVLNTTFGTTVIREIPASIVVNPPKSYEQVFKEGQEGHDLYVVSHNDYYVGEAKNRKYNPSSFHRFNLYGVPTPHCSDGRTMAKATYWLHELQMKRGAKIVSKRVDDFKEKFQHKLGQVLDPIAETRNVAPDHTFGACIHPENYGADDLIYNRLPGEYRRGKDRQRALVAAVRHRLKNVNYQNFDTLLAAFRHYDKKGDGVIDKAELREACGQAHLHLDERLLDLLFDYCDVDNDGLINYLEFANFLNWKDKMPLKEYEERVIIKGRKPDCSNSAEANVQESEPTLLIKPEDIVLSGNSEKTLRTLLRPGDKVASHYKTSSSEINAVVGAVPSICYPIHGVPTIRSDIPAPRFRRISDRTDYGEEGNAYSLLHPSIFGQKGVFERDFFQSRSKKEIAQILCNIGVKLSDEEFENVWNLASKKHRRGEVCIENIRNALDELQHADWIKRKTTM</sequence>
<dbReference type="GO" id="GO:0005879">
    <property type="term" value="C:axonemal microtubule"/>
    <property type="evidence" value="ECO:0007669"/>
    <property type="project" value="UniProtKB-ARBA"/>
</dbReference>
<evidence type="ECO:0000256" key="5">
    <source>
        <dbReference type="ARBA" id="ARBA00022837"/>
    </source>
</evidence>
<keyword evidence="9" id="KW-0966">Cell projection</keyword>
<evidence type="ECO:0000256" key="7">
    <source>
        <dbReference type="ARBA" id="ARBA00023069"/>
    </source>
</evidence>
<keyword evidence="8" id="KW-0206">Cytoskeleton</keyword>
<organism evidence="11 12">
    <name type="scientific">Phyllostomus discolor</name>
    <name type="common">pale spear-nosed bat</name>
    <dbReference type="NCBI Taxonomy" id="89673"/>
    <lineage>
        <taxon>Eukaryota</taxon>
        <taxon>Metazoa</taxon>
        <taxon>Chordata</taxon>
        <taxon>Craniata</taxon>
        <taxon>Vertebrata</taxon>
        <taxon>Euteleostomi</taxon>
        <taxon>Mammalia</taxon>
        <taxon>Eutheria</taxon>
        <taxon>Laurasiatheria</taxon>
        <taxon>Chiroptera</taxon>
        <taxon>Yangochiroptera</taxon>
        <taxon>Phyllostomidae</taxon>
        <taxon>Phyllostominae</taxon>
        <taxon>Phyllostomus</taxon>
    </lineage>
</organism>
<dbReference type="PROSITE" id="PS00018">
    <property type="entry name" value="EF_HAND_1"/>
    <property type="match status" value="1"/>
</dbReference>
<dbReference type="CDD" id="cd00051">
    <property type="entry name" value="EFh"/>
    <property type="match status" value="1"/>
</dbReference>
<evidence type="ECO:0000256" key="3">
    <source>
        <dbReference type="ARBA" id="ARBA00022723"/>
    </source>
</evidence>